<gene>
    <name evidence="3" type="ORF">AOX59_18680</name>
</gene>
<feature type="transmembrane region" description="Helical" evidence="2">
    <location>
        <begin position="45"/>
        <end position="71"/>
    </location>
</feature>
<name>A0A0U4GCG5_9BACI</name>
<evidence type="ECO:0000313" key="4">
    <source>
        <dbReference type="Proteomes" id="UP000050331"/>
    </source>
</evidence>
<proteinExistence type="predicted"/>
<dbReference type="STRING" id="1472767.AOX59_18680"/>
<dbReference type="Proteomes" id="UP000050331">
    <property type="component" value="Chromosome"/>
</dbReference>
<dbReference type="AlphaFoldDB" id="A0A0U4GCG5"/>
<evidence type="ECO:0000256" key="2">
    <source>
        <dbReference type="SAM" id="Phobius"/>
    </source>
</evidence>
<keyword evidence="2" id="KW-0472">Membrane</keyword>
<accession>A0A0U4GCG5</accession>
<keyword evidence="2" id="KW-0812">Transmembrane</keyword>
<dbReference type="KEGG" id="lao:AOX59_18680"/>
<evidence type="ECO:0000256" key="1">
    <source>
        <dbReference type="SAM" id="MobiDB-lite"/>
    </source>
</evidence>
<dbReference type="EMBL" id="CP013862">
    <property type="protein sequence ID" value="ALX50426.1"/>
    <property type="molecule type" value="Genomic_DNA"/>
</dbReference>
<dbReference type="OrthoDB" id="2862147at2"/>
<feature type="region of interest" description="Disordered" evidence="1">
    <location>
        <begin position="1"/>
        <end position="25"/>
    </location>
</feature>
<keyword evidence="2" id="KW-1133">Transmembrane helix</keyword>
<reference evidence="3 4" key="1">
    <citation type="submission" date="2016-01" db="EMBL/GenBank/DDBJ databases">
        <title>Complete genome sequence of strain Lentibacillus amyloliquefaciens LAM0015T isolated from saline sediment.</title>
        <authorList>
            <person name="Wang J.-L."/>
            <person name="He M.-X."/>
        </authorList>
    </citation>
    <scope>NUCLEOTIDE SEQUENCE [LARGE SCALE GENOMIC DNA]</scope>
    <source>
        <strain evidence="3 4">LAM0015</strain>
    </source>
</reference>
<keyword evidence="4" id="KW-1185">Reference proteome</keyword>
<protein>
    <submittedName>
        <fullName evidence="3">Uncharacterized protein</fullName>
    </submittedName>
</protein>
<sequence length="242" mass="27430">MDDKQLETKMNHLRSSIDKMPSRTDKSAIMQRIDRSKSKRRHPKLWVYIGTLTSLIIISLLFLSSTSGLFLGNDKQMANESAPSNEIVATIRKVLETQFTGPDEELIQLLNAPENMTIIGKGVESSDEEKQTNTELESYLNEKYKDHFTENMYSDFIGKYAMGFQTSAHENGYRLEVADISIDQSENNENIYDFSVTVQYQKDDGEKNEAEVTGNAHMKDGKIGNMEYLDDEGLSQALKSDS</sequence>
<organism evidence="3 4">
    <name type="scientific">Lentibacillus amyloliquefaciens</name>
    <dbReference type="NCBI Taxonomy" id="1472767"/>
    <lineage>
        <taxon>Bacteria</taxon>
        <taxon>Bacillati</taxon>
        <taxon>Bacillota</taxon>
        <taxon>Bacilli</taxon>
        <taxon>Bacillales</taxon>
        <taxon>Bacillaceae</taxon>
        <taxon>Lentibacillus</taxon>
    </lineage>
</organism>
<dbReference type="RefSeq" id="WP_068447930.1">
    <property type="nucleotide sequence ID" value="NZ_CP013862.1"/>
</dbReference>
<evidence type="ECO:0000313" key="3">
    <source>
        <dbReference type="EMBL" id="ALX50426.1"/>
    </source>
</evidence>